<evidence type="ECO:0000313" key="1">
    <source>
        <dbReference type="EMBL" id="BCV46137.1"/>
    </source>
</evidence>
<organism evidence="1 2">
    <name type="scientific">Shewanella algae</name>
    <dbReference type="NCBI Taxonomy" id="38313"/>
    <lineage>
        <taxon>Bacteria</taxon>
        <taxon>Pseudomonadati</taxon>
        <taxon>Pseudomonadota</taxon>
        <taxon>Gammaproteobacteria</taxon>
        <taxon>Alteromonadales</taxon>
        <taxon>Shewanellaceae</taxon>
        <taxon>Shewanella</taxon>
    </lineage>
</organism>
<dbReference type="AlphaFoldDB" id="A0AAD1KDU5"/>
<reference evidence="1" key="1">
    <citation type="submission" date="2021-05" db="EMBL/GenBank/DDBJ databases">
        <title>Molecular characterization for Shewanella algae harboring chromosomal blaOXA-55-like strains isolated from clinical and environment sample.</title>
        <authorList>
            <person name="Ohama Y."/>
            <person name="Aoki K."/>
            <person name="Harada S."/>
            <person name="Moriya K."/>
            <person name="Ishii Y."/>
            <person name="Tateda K."/>
        </authorList>
    </citation>
    <scope>NUCLEOTIDE SEQUENCE</scope>
    <source>
        <strain evidence="1">TUM17379</strain>
    </source>
</reference>
<gene>
    <name evidence="1" type="ORF">TUM17379_31550</name>
</gene>
<dbReference type="Proteomes" id="UP000825078">
    <property type="component" value="Chromosome"/>
</dbReference>
<dbReference type="EMBL" id="AP024613">
    <property type="protein sequence ID" value="BCV46137.1"/>
    <property type="molecule type" value="Genomic_DNA"/>
</dbReference>
<accession>A0AAD1KDU5</accession>
<evidence type="ECO:0000313" key="2">
    <source>
        <dbReference type="Proteomes" id="UP000825078"/>
    </source>
</evidence>
<protein>
    <submittedName>
        <fullName evidence="1">Uncharacterized protein</fullName>
    </submittedName>
</protein>
<name>A0AAD1KDU5_9GAMM</name>
<proteinExistence type="predicted"/>
<sequence>MRRVPANPRLSHKKSSIELAQIYHRNAIAITLVARILPQLQRYRHENCSVLTCFQSDQERIERS</sequence>